<feature type="signal peptide" evidence="1">
    <location>
        <begin position="1"/>
        <end position="21"/>
    </location>
</feature>
<dbReference type="RefSeq" id="WP_200359145.1">
    <property type="nucleotide sequence ID" value="NZ_JAENIL010000081.1"/>
</dbReference>
<protein>
    <submittedName>
        <fullName evidence="2">Uncharacterized protein</fullName>
    </submittedName>
</protein>
<accession>A0A934VU21</accession>
<dbReference type="Proteomes" id="UP000617628">
    <property type="component" value="Unassembled WGS sequence"/>
</dbReference>
<reference evidence="2" key="1">
    <citation type="submission" date="2021-01" db="EMBL/GenBank/DDBJ databases">
        <title>Modified the classification status of verrucomicrobia.</title>
        <authorList>
            <person name="Feng X."/>
        </authorList>
    </citation>
    <scope>NUCLEOTIDE SEQUENCE</scope>
    <source>
        <strain evidence="2">KCTC 13126</strain>
    </source>
</reference>
<dbReference type="EMBL" id="JAENIL010000081">
    <property type="protein sequence ID" value="MBK1880313.1"/>
    <property type="molecule type" value="Genomic_DNA"/>
</dbReference>
<keyword evidence="3" id="KW-1185">Reference proteome</keyword>
<keyword evidence="1" id="KW-0732">Signal</keyword>
<comment type="caution">
    <text evidence="2">The sequence shown here is derived from an EMBL/GenBank/DDBJ whole genome shotgun (WGS) entry which is preliminary data.</text>
</comment>
<dbReference type="AlphaFoldDB" id="A0A934VU21"/>
<proteinExistence type="predicted"/>
<organism evidence="2 3">
    <name type="scientific">Pelagicoccus mobilis</name>
    <dbReference type="NCBI Taxonomy" id="415221"/>
    <lineage>
        <taxon>Bacteria</taxon>
        <taxon>Pseudomonadati</taxon>
        <taxon>Verrucomicrobiota</taxon>
        <taxon>Opitutia</taxon>
        <taxon>Puniceicoccales</taxon>
        <taxon>Pelagicoccaceae</taxon>
        <taxon>Pelagicoccus</taxon>
    </lineage>
</organism>
<feature type="chain" id="PRO_5037210566" evidence="1">
    <location>
        <begin position="22"/>
        <end position="126"/>
    </location>
</feature>
<evidence type="ECO:0000313" key="3">
    <source>
        <dbReference type="Proteomes" id="UP000617628"/>
    </source>
</evidence>
<evidence type="ECO:0000256" key="1">
    <source>
        <dbReference type="SAM" id="SignalP"/>
    </source>
</evidence>
<name>A0A934VU21_9BACT</name>
<gene>
    <name evidence="2" type="ORF">JIN87_25740</name>
</gene>
<sequence length="126" mass="13887">MTQLGALVCFLTILMANGIHTAAIQTYAWGKMFDAYNKAMPTLQAIELTFSGEELCGICEFSKEFRDCMNESVALSLSDSKPLLHQNASEARVQTPPNTFSGYGALSEKQHQEIILETDPPPPRFA</sequence>
<evidence type="ECO:0000313" key="2">
    <source>
        <dbReference type="EMBL" id="MBK1880313.1"/>
    </source>
</evidence>